<proteinExistence type="predicted"/>
<gene>
    <name evidence="2" type="ORF">APZ42_033136</name>
</gene>
<accession>A0A164LEE7</accession>
<dbReference type="Proteomes" id="UP000076858">
    <property type="component" value="Unassembled WGS sequence"/>
</dbReference>
<dbReference type="AlphaFoldDB" id="A0A164LEE7"/>
<dbReference type="SUPFAM" id="SSF82171">
    <property type="entry name" value="DPP6 N-terminal domain-like"/>
    <property type="match status" value="1"/>
</dbReference>
<evidence type="ECO:0000313" key="2">
    <source>
        <dbReference type="EMBL" id="KZS04033.1"/>
    </source>
</evidence>
<dbReference type="OrthoDB" id="9971789at2759"/>
<protein>
    <submittedName>
        <fullName evidence="2">Uncharacterized protein</fullName>
    </submittedName>
</protein>
<evidence type="ECO:0000256" key="1">
    <source>
        <dbReference type="SAM" id="MobiDB-lite"/>
    </source>
</evidence>
<dbReference type="PANTHER" id="PTHR14815:SF2">
    <property type="entry name" value="DDB1- AND CUL4-ASSOCIATED FACTOR 17"/>
    <property type="match status" value="1"/>
</dbReference>
<sequence length="486" mass="54783">MSKHGASQQQHKLSPIKLMQFREYSISTQNSKHFNWKILRSFLTCKEGFALKEIKTFQGAKSCCRIIYSDGYLIIKEVSTSNTLKVYNLNGHNKTPFLKSTICDGEEWKDRSFGIAPILNLSSQITQKHGFKTGLYYITATKLHVLNFYNGTVDAVTLPVNYRFAGIAIDEETHTLAVSSVKNLKGNLLMVFALYEYYPCLAFQQLLQIQKSTFGLSLTGAEVNQGLLLTLHQSNKVKVYSLATVCQQQGSSPPPVLFEIDTINHVMLIGTAPYHLIKATHVNSFFIQNLEDGRSLGTVEAKPDSFDPYLGFHPDGSPRLIFTDNGTLRLFDIVTKDGVPTLVPGHLHSRPACSEANASGERPKTTTTRSGRTIRKPTNSSSYSQKNDEEETVQIIWDYEDDLNLLAILYAFQVNERNAYFKLTLDLVDSLSGKRLRRIELDQKIRTSPYDTLELFLRLDADQCLISISRSSRTSILVFRFISTSK</sequence>
<dbReference type="InterPro" id="IPR031620">
    <property type="entry name" value="DCAF17"/>
</dbReference>
<comment type="caution">
    <text evidence="2">The sequence shown here is derived from an EMBL/GenBank/DDBJ whole genome shotgun (WGS) entry which is preliminary data.</text>
</comment>
<keyword evidence="3" id="KW-1185">Reference proteome</keyword>
<dbReference type="Pfam" id="PF15802">
    <property type="entry name" value="DCAF17"/>
    <property type="match status" value="2"/>
</dbReference>
<dbReference type="STRING" id="35525.A0A164LEE7"/>
<organism evidence="2 3">
    <name type="scientific">Daphnia magna</name>
    <dbReference type="NCBI Taxonomy" id="35525"/>
    <lineage>
        <taxon>Eukaryota</taxon>
        <taxon>Metazoa</taxon>
        <taxon>Ecdysozoa</taxon>
        <taxon>Arthropoda</taxon>
        <taxon>Crustacea</taxon>
        <taxon>Branchiopoda</taxon>
        <taxon>Diplostraca</taxon>
        <taxon>Cladocera</taxon>
        <taxon>Anomopoda</taxon>
        <taxon>Daphniidae</taxon>
        <taxon>Daphnia</taxon>
    </lineage>
</organism>
<dbReference type="GO" id="GO:0080008">
    <property type="term" value="C:Cul4-RING E3 ubiquitin ligase complex"/>
    <property type="evidence" value="ECO:0007669"/>
    <property type="project" value="TreeGrafter"/>
</dbReference>
<feature type="region of interest" description="Disordered" evidence="1">
    <location>
        <begin position="346"/>
        <end position="387"/>
    </location>
</feature>
<dbReference type="EMBL" id="LRGB01003146">
    <property type="protein sequence ID" value="KZS04033.1"/>
    <property type="molecule type" value="Genomic_DNA"/>
</dbReference>
<feature type="compositionally biased region" description="Polar residues" evidence="1">
    <location>
        <begin position="365"/>
        <end position="385"/>
    </location>
</feature>
<dbReference type="PANTHER" id="PTHR14815">
    <property type="entry name" value="DDB1- AND CUL4-ASSOCIATED FACTOR 17"/>
    <property type="match status" value="1"/>
</dbReference>
<reference evidence="2 3" key="1">
    <citation type="submission" date="2016-03" db="EMBL/GenBank/DDBJ databases">
        <title>EvidentialGene: Evidence-directed Construction of Genes on Genomes.</title>
        <authorList>
            <person name="Gilbert D.G."/>
            <person name="Choi J.-H."/>
            <person name="Mockaitis K."/>
            <person name="Colbourne J."/>
            <person name="Pfrender M."/>
        </authorList>
    </citation>
    <scope>NUCLEOTIDE SEQUENCE [LARGE SCALE GENOMIC DNA]</scope>
    <source>
        <strain evidence="2 3">Xinb3</strain>
        <tissue evidence="2">Complete organism</tissue>
    </source>
</reference>
<evidence type="ECO:0000313" key="3">
    <source>
        <dbReference type="Proteomes" id="UP000076858"/>
    </source>
</evidence>
<dbReference type="GO" id="GO:0016567">
    <property type="term" value="P:protein ubiquitination"/>
    <property type="evidence" value="ECO:0007669"/>
    <property type="project" value="InterPro"/>
</dbReference>
<name>A0A164LEE7_9CRUS</name>